<evidence type="ECO:0000256" key="3">
    <source>
        <dbReference type="ARBA" id="ARBA00022808"/>
    </source>
</evidence>
<keyword evidence="2 6" id="KW-0378">Hydrolase</keyword>
<reference evidence="6" key="1">
    <citation type="journal article" date="2014" name="Genome Announc.">
        <title>Draft Genome Sequences of Marine Flavobacterium Nonlabens Strains NR17, NR24, NR27, NR32, NR33, and Ara13.</title>
        <authorList>
            <person name="Nakanishi M."/>
            <person name="Meirelles P."/>
            <person name="Suzuki R."/>
            <person name="Takatani N."/>
            <person name="Mino S."/>
            <person name="Suda W."/>
            <person name="Oshima K."/>
            <person name="Hattori M."/>
            <person name="Ohkuma M."/>
            <person name="Hosokawa M."/>
            <person name="Miyashita K."/>
            <person name="Thompson F.L."/>
            <person name="Niwa A."/>
            <person name="Sawabe T."/>
            <person name="Sawabe T."/>
        </authorList>
    </citation>
    <scope>NUCLEOTIDE SEQUENCE [LARGE SCALE GENOMIC DNA]</scope>
    <source>
        <strain evidence="6">JCM 19294</strain>
    </source>
</reference>
<dbReference type="Pfam" id="PF00491">
    <property type="entry name" value="Arginase"/>
    <property type="match status" value="1"/>
</dbReference>
<dbReference type="CDD" id="cd09988">
    <property type="entry name" value="Formimidoylglutamase"/>
    <property type="match status" value="1"/>
</dbReference>
<dbReference type="GO" id="GO:0008783">
    <property type="term" value="F:agmatinase activity"/>
    <property type="evidence" value="ECO:0007669"/>
    <property type="project" value="TreeGrafter"/>
</dbReference>
<sequence>MNYVKFIDKKAQKQFVNHRSQITNFKEREDTSVVYAEKITFLNSYTDLVRCQEKYVLLGIPEDIGVRANFGRVGASEAWDSFLPIFLSTQINRCRSVDNIAVLGTIKTEDQMDVCEGLYSYHPDDRLILSKCVQEIDKRVEQVISQIVQLGKIPLVIGGGHNNAYPLLKATAVDHAIDVVNIDAHTDLRPAIGRHSGNGFSHALKDGAIGRYHAIGLQPSALTTQMQELIDHDLRISADFITDRIDITQRVEQVFDKIKQEHFALEIDMDVVKDFPSSAQSPVGFSFQELIDIVTEIVKKGQPRYIHVCEAAPVYGYKNQVGKALSYLVNTLINI</sequence>
<dbReference type="EC" id="3.5.3.8" evidence="6"/>
<dbReference type="PANTHER" id="PTHR11358">
    <property type="entry name" value="ARGINASE/AGMATINASE"/>
    <property type="match status" value="1"/>
</dbReference>
<dbReference type="PANTHER" id="PTHR11358:SF35">
    <property type="entry name" value="FORMIMIDOYLGLUTAMASE"/>
    <property type="match status" value="1"/>
</dbReference>
<dbReference type="eggNOG" id="COG0010">
    <property type="taxonomic scope" value="Bacteria"/>
</dbReference>
<keyword evidence="4" id="KW-0464">Manganese</keyword>
<dbReference type="Gene3D" id="3.40.800.10">
    <property type="entry name" value="Ureohydrolase domain"/>
    <property type="match status" value="1"/>
</dbReference>
<keyword evidence="3" id="KW-0369">Histidine metabolism</keyword>
<evidence type="ECO:0000313" key="6">
    <source>
        <dbReference type="EMBL" id="GAK96704.1"/>
    </source>
</evidence>
<name>A0A090Q0U3_9FLAO</name>
<dbReference type="InterPro" id="IPR006035">
    <property type="entry name" value="Ureohydrolase"/>
</dbReference>
<comment type="similarity">
    <text evidence="5">Belongs to the arginase family.</text>
</comment>
<comment type="caution">
    <text evidence="6">The sequence shown here is derived from an EMBL/GenBank/DDBJ whole genome shotgun (WGS) entry which is preliminary data.</text>
</comment>
<evidence type="ECO:0000313" key="7">
    <source>
        <dbReference type="Proteomes" id="UP000029221"/>
    </source>
</evidence>
<dbReference type="AlphaFoldDB" id="A0A090Q0U3"/>
<dbReference type="GO" id="GO:0046872">
    <property type="term" value="F:metal ion binding"/>
    <property type="evidence" value="ECO:0007669"/>
    <property type="project" value="UniProtKB-KW"/>
</dbReference>
<dbReference type="SUPFAM" id="SSF52768">
    <property type="entry name" value="Arginase/deacetylase"/>
    <property type="match status" value="1"/>
</dbReference>
<keyword evidence="7" id="KW-1185">Reference proteome</keyword>
<evidence type="ECO:0000256" key="2">
    <source>
        <dbReference type="ARBA" id="ARBA00022801"/>
    </source>
</evidence>
<dbReference type="GO" id="GO:0033389">
    <property type="term" value="P:putrescine biosynthetic process from arginine, via agmatine"/>
    <property type="evidence" value="ECO:0007669"/>
    <property type="project" value="TreeGrafter"/>
</dbReference>
<evidence type="ECO:0000256" key="4">
    <source>
        <dbReference type="ARBA" id="ARBA00023211"/>
    </source>
</evidence>
<dbReference type="Proteomes" id="UP000029221">
    <property type="component" value="Unassembled WGS sequence"/>
</dbReference>
<accession>A0A090Q0U3</accession>
<dbReference type="PROSITE" id="PS51409">
    <property type="entry name" value="ARGINASE_2"/>
    <property type="match status" value="1"/>
</dbReference>
<dbReference type="RefSeq" id="WP_042278147.1">
    <property type="nucleotide sequence ID" value="NZ_BBML01000003.1"/>
</dbReference>
<evidence type="ECO:0000256" key="5">
    <source>
        <dbReference type="PROSITE-ProRule" id="PRU00742"/>
    </source>
</evidence>
<organism evidence="6 7">
    <name type="scientific">Nonlabens tegetincola</name>
    <dbReference type="NCBI Taxonomy" id="323273"/>
    <lineage>
        <taxon>Bacteria</taxon>
        <taxon>Pseudomonadati</taxon>
        <taxon>Bacteroidota</taxon>
        <taxon>Flavobacteriia</taxon>
        <taxon>Flavobacteriales</taxon>
        <taxon>Flavobacteriaceae</taxon>
        <taxon>Nonlabens</taxon>
    </lineage>
</organism>
<dbReference type="GO" id="GO:0006547">
    <property type="term" value="P:L-histidine metabolic process"/>
    <property type="evidence" value="ECO:0007669"/>
    <property type="project" value="UniProtKB-KW"/>
</dbReference>
<protein>
    <submittedName>
        <fullName evidence="6">Formiminoglutamase</fullName>
        <ecNumber evidence="6">3.5.3.8</ecNumber>
    </submittedName>
</protein>
<evidence type="ECO:0000256" key="1">
    <source>
        <dbReference type="ARBA" id="ARBA00022723"/>
    </source>
</evidence>
<keyword evidence="1" id="KW-0479">Metal-binding</keyword>
<dbReference type="GO" id="GO:0050415">
    <property type="term" value="F:formimidoylglutamase activity"/>
    <property type="evidence" value="ECO:0007669"/>
    <property type="project" value="UniProtKB-EC"/>
</dbReference>
<dbReference type="STRING" id="319236.BST91_02835"/>
<dbReference type="EMBL" id="BBML01000003">
    <property type="protein sequence ID" value="GAK96704.1"/>
    <property type="molecule type" value="Genomic_DNA"/>
</dbReference>
<dbReference type="InterPro" id="IPR023696">
    <property type="entry name" value="Ureohydrolase_dom_sf"/>
</dbReference>
<proteinExistence type="inferred from homology"/>
<gene>
    <name evidence="6" type="ORF">JCM19294_1013</name>
</gene>